<keyword evidence="3" id="KW-1003">Cell membrane</keyword>
<dbReference type="InterPro" id="IPR013563">
    <property type="entry name" value="Oligopep_ABC_C"/>
</dbReference>
<reference evidence="7 8" key="1">
    <citation type="submission" date="2020-04" db="EMBL/GenBank/DDBJ databases">
        <title>Ramlibacter sp. G-1-2-2 isolated from soil.</title>
        <authorList>
            <person name="Dahal R.H."/>
        </authorList>
    </citation>
    <scope>NUCLEOTIDE SEQUENCE [LARGE SCALE GENOMIC DNA]</scope>
    <source>
        <strain evidence="7 8">G-1-2-2</strain>
    </source>
</reference>
<dbReference type="GO" id="GO:0055085">
    <property type="term" value="P:transmembrane transport"/>
    <property type="evidence" value="ECO:0007669"/>
    <property type="project" value="UniProtKB-ARBA"/>
</dbReference>
<feature type="domain" description="ABC transporter" evidence="6">
    <location>
        <begin position="15"/>
        <end position="264"/>
    </location>
</feature>
<evidence type="ECO:0000256" key="5">
    <source>
        <dbReference type="ARBA" id="ARBA00022840"/>
    </source>
</evidence>
<dbReference type="Pfam" id="PF00005">
    <property type="entry name" value="ABC_tran"/>
    <property type="match status" value="1"/>
</dbReference>
<dbReference type="Gene3D" id="3.40.50.300">
    <property type="entry name" value="P-loop containing nucleotide triphosphate hydrolases"/>
    <property type="match status" value="1"/>
</dbReference>
<comment type="caution">
    <text evidence="7">The sequence shown here is derived from an EMBL/GenBank/DDBJ whole genome shotgun (WGS) entry which is preliminary data.</text>
</comment>
<evidence type="ECO:0000313" key="7">
    <source>
        <dbReference type="EMBL" id="NML47079.1"/>
    </source>
</evidence>
<dbReference type="GO" id="GO:0016887">
    <property type="term" value="F:ATP hydrolysis activity"/>
    <property type="evidence" value="ECO:0007669"/>
    <property type="project" value="InterPro"/>
</dbReference>
<name>A0A848HC62_9BURK</name>
<dbReference type="GO" id="GO:0015833">
    <property type="term" value="P:peptide transport"/>
    <property type="evidence" value="ECO:0007669"/>
    <property type="project" value="InterPro"/>
</dbReference>
<dbReference type="InterPro" id="IPR017871">
    <property type="entry name" value="ABC_transporter-like_CS"/>
</dbReference>
<keyword evidence="3" id="KW-0472">Membrane</keyword>
<evidence type="ECO:0000259" key="6">
    <source>
        <dbReference type="PROSITE" id="PS50893"/>
    </source>
</evidence>
<evidence type="ECO:0000256" key="3">
    <source>
        <dbReference type="ARBA" id="ARBA00022475"/>
    </source>
</evidence>
<dbReference type="CDD" id="cd03257">
    <property type="entry name" value="ABC_NikE_OppD_transporters"/>
    <property type="match status" value="1"/>
</dbReference>
<dbReference type="InterPro" id="IPR003593">
    <property type="entry name" value="AAA+_ATPase"/>
</dbReference>
<dbReference type="FunFam" id="3.40.50.300:FF:000016">
    <property type="entry name" value="Oligopeptide ABC transporter ATP-binding component"/>
    <property type="match status" value="1"/>
</dbReference>
<evidence type="ECO:0000313" key="8">
    <source>
        <dbReference type="Proteomes" id="UP000541185"/>
    </source>
</evidence>
<dbReference type="RefSeq" id="WP_169421380.1">
    <property type="nucleotide sequence ID" value="NZ_JABBFX010000003.1"/>
</dbReference>
<dbReference type="SMART" id="SM00382">
    <property type="entry name" value="AAA"/>
    <property type="match status" value="1"/>
</dbReference>
<dbReference type="InterPro" id="IPR027417">
    <property type="entry name" value="P-loop_NTPase"/>
</dbReference>
<protein>
    <submittedName>
        <fullName evidence="7">ATP-binding cassette domain-containing protein</fullName>
    </submittedName>
</protein>
<dbReference type="InterPro" id="IPR003439">
    <property type="entry name" value="ABC_transporter-like_ATP-bd"/>
</dbReference>
<keyword evidence="5 7" id="KW-0067">ATP-binding</keyword>
<gene>
    <name evidence="7" type="ORF">HHL11_25260</name>
</gene>
<sequence>MTPLFELQGVTKTFARPEDAVARLRARLAGQPAARRVTVLHETDLAVAPGEVLGLVGESGCGKSTLGRVAAGLHAPDTGRRLWDGADVAAMPPAQERATALGIQMIFQDPHASLNPRRRVGDAIGEAAGVHGLLEGASQADFAAELLRQVGLDPAMADRFPHQFSGGQRARIGIARALAVQPRFLVCDESVAALDVSVQAQVLNLFMDLRERKGLTYLFISHDLSVVHHLADRVAVMYLGRLVEVAPTAELFREPAHPYTRALLDSVPRLDAGNTVFQPLKGEIASPLAPPSGCAFHPRCPHAMAVCREQQPALQPVAAGRFAACHLVPACGTVPSTDSQSAP</sequence>
<dbReference type="Proteomes" id="UP000541185">
    <property type="component" value="Unassembled WGS sequence"/>
</dbReference>
<dbReference type="Pfam" id="PF08352">
    <property type="entry name" value="oligo_HPY"/>
    <property type="match status" value="1"/>
</dbReference>
<keyword evidence="2" id="KW-0813">Transport</keyword>
<dbReference type="PROSITE" id="PS50893">
    <property type="entry name" value="ABC_TRANSPORTER_2"/>
    <property type="match status" value="1"/>
</dbReference>
<proteinExistence type="inferred from homology"/>
<evidence type="ECO:0000256" key="1">
    <source>
        <dbReference type="ARBA" id="ARBA00005417"/>
    </source>
</evidence>
<dbReference type="PANTHER" id="PTHR43776:SF7">
    <property type="entry name" value="D,D-DIPEPTIDE TRANSPORT ATP-BINDING PROTEIN DDPF-RELATED"/>
    <property type="match status" value="1"/>
</dbReference>
<dbReference type="SUPFAM" id="SSF52540">
    <property type="entry name" value="P-loop containing nucleoside triphosphate hydrolases"/>
    <property type="match status" value="1"/>
</dbReference>
<dbReference type="NCBIfam" id="TIGR01727">
    <property type="entry name" value="oligo_HPY"/>
    <property type="match status" value="1"/>
</dbReference>
<dbReference type="PROSITE" id="PS00211">
    <property type="entry name" value="ABC_TRANSPORTER_1"/>
    <property type="match status" value="1"/>
</dbReference>
<dbReference type="AlphaFoldDB" id="A0A848HC62"/>
<comment type="similarity">
    <text evidence="1">Belongs to the ABC transporter superfamily.</text>
</comment>
<dbReference type="InterPro" id="IPR050319">
    <property type="entry name" value="ABC_transp_ATP-bind"/>
</dbReference>
<organism evidence="7 8">
    <name type="scientific">Ramlibacter agri</name>
    <dbReference type="NCBI Taxonomy" id="2728837"/>
    <lineage>
        <taxon>Bacteria</taxon>
        <taxon>Pseudomonadati</taxon>
        <taxon>Pseudomonadota</taxon>
        <taxon>Betaproteobacteria</taxon>
        <taxon>Burkholderiales</taxon>
        <taxon>Comamonadaceae</taxon>
        <taxon>Ramlibacter</taxon>
    </lineage>
</organism>
<dbReference type="PANTHER" id="PTHR43776">
    <property type="entry name" value="TRANSPORT ATP-BINDING PROTEIN"/>
    <property type="match status" value="1"/>
</dbReference>
<evidence type="ECO:0000256" key="4">
    <source>
        <dbReference type="ARBA" id="ARBA00022741"/>
    </source>
</evidence>
<dbReference type="EMBL" id="JABBFX010000003">
    <property type="protein sequence ID" value="NML47079.1"/>
    <property type="molecule type" value="Genomic_DNA"/>
</dbReference>
<keyword evidence="8" id="KW-1185">Reference proteome</keyword>
<keyword evidence="4" id="KW-0547">Nucleotide-binding</keyword>
<dbReference type="GO" id="GO:0005524">
    <property type="term" value="F:ATP binding"/>
    <property type="evidence" value="ECO:0007669"/>
    <property type="project" value="UniProtKB-KW"/>
</dbReference>
<accession>A0A848HC62</accession>
<evidence type="ECO:0000256" key="2">
    <source>
        <dbReference type="ARBA" id="ARBA00022448"/>
    </source>
</evidence>